<dbReference type="Pfam" id="PF00651">
    <property type="entry name" value="BTB"/>
    <property type="match status" value="1"/>
</dbReference>
<dbReference type="InterPro" id="IPR011333">
    <property type="entry name" value="SKP1/BTB/POZ_sf"/>
</dbReference>
<feature type="domain" description="BTB" evidence="2">
    <location>
        <begin position="28"/>
        <end position="59"/>
    </location>
</feature>
<gene>
    <name evidence="3" type="ORF">JAAARDRAFT_211581</name>
</gene>
<evidence type="ECO:0000259" key="2">
    <source>
        <dbReference type="PROSITE" id="PS50097"/>
    </source>
</evidence>
<keyword evidence="4" id="KW-1185">Reference proteome</keyword>
<dbReference type="SUPFAM" id="SSF54695">
    <property type="entry name" value="POZ domain"/>
    <property type="match status" value="1"/>
</dbReference>
<dbReference type="EMBL" id="KL197756">
    <property type="protein sequence ID" value="KDQ50765.1"/>
    <property type="molecule type" value="Genomic_DNA"/>
</dbReference>
<dbReference type="AlphaFoldDB" id="A0A067PAA1"/>
<dbReference type="InterPro" id="IPR000210">
    <property type="entry name" value="BTB/POZ_dom"/>
</dbReference>
<accession>A0A067PAA1</accession>
<dbReference type="SMART" id="SM00225">
    <property type="entry name" value="BTB"/>
    <property type="match status" value="1"/>
</dbReference>
<protein>
    <recommendedName>
        <fullName evidence="2">BTB domain-containing protein</fullName>
    </recommendedName>
</protein>
<dbReference type="PROSITE" id="PS50097">
    <property type="entry name" value="BTB"/>
    <property type="match status" value="1"/>
</dbReference>
<name>A0A067PAA1_9AGAM</name>
<proteinExistence type="predicted"/>
<evidence type="ECO:0000313" key="4">
    <source>
        <dbReference type="Proteomes" id="UP000027265"/>
    </source>
</evidence>
<dbReference type="InParanoid" id="A0A067PAA1"/>
<dbReference type="OrthoDB" id="3164835at2759"/>
<evidence type="ECO:0000313" key="3">
    <source>
        <dbReference type="EMBL" id="KDQ50765.1"/>
    </source>
</evidence>
<evidence type="ECO:0000256" key="1">
    <source>
        <dbReference type="SAM" id="MobiDB-lite"/>
    </source>
</evidence>
<feature type="region of interest" description="Disordered" evidence="1">
    <location>
        <begin position="1"/>
        <end position="28"/>
    </location>
</feature>
<sequence length="341" mass="38179">MASSPAPHHLPSTPVPRDAPHPFNNREGDVIIRSSDNVDFRVFKLLLTLCSPVFRGLFELPQYAPKEEEQNHLNWKDGVPVVLLTEDSTTLTNFLSPIFPWGAIQDCTSLKEWRLVLEAAEKYQVEGVRSAAEKTLLRSKFIEVEPIGVYAIARRFDLEDTARSAARSALRQSIPGKFSDELHYASATILHDLFTYHRTCRQTAAAVIAIPKQIDPASGWNGVWFTCATCPSDPTVTPPTIKPKPYPPLTNAKVWWLHFLRELEDEVKDRPSGDTLRDWVLSSPSVKRALANVCSTCEKRIVGDTTKLAKELGEQVDRVITVVKLKCEPSNPPTAEGREKD</sequence>
<reference evidence="4" key="1">
    <citation type="journal article" date="2014" name="Proc. Natl. Acad. Sci. U.S.A.">
        <title>Extensive sampling of basidiomycete genomes demonstrates inadequacy of the white-rot/brown-rot paradigm for wood decay fungi.</title>
        <authorList>
            <person name="Riley R."/>
            <person name="Salamov A.A."/>
            <person name="Brown D.W."/>
            <person name="Nagy L.G."/>
            <person name="Floudas D."/>
            <person name="Held B.W."/>
            <person name="Levasseur A."/>
            <person name="Lombard V."/>
            <person name="Morin E."/>
            <person name="Otillar R."/>
            <person name="Lindquist E.A."/>
            <person name="Sun H."/>
            <person name="LaButti K.M."/>
            <person name="Schmutz J."/>
            <person name="Jabbour D."/>
            <person name="Luo H."/>
            <person name="Baker S.E."/>
            <person name="Pisabarro A.G."/>
            <person name="Walton J.D."/>
            <person name="Blanchette R.A."/>
            <person name="Henrissat B."/>
            <person name="Martin F."/>
            <person name="Cullen D."/>
            <person name="Hibbett D.S."/>
            <person name="Grigoriev I.V."/>
        </authorList>
    </citation>
    <scope>NUCLEOTIDE SEQUENCE [LARGE SCALE GENOMIC DNA]</scope>
    <source>
        <strain evidence="4">MUCL 33604</strain>
    </source>
</reference>
<feature type="compositionally biased region" description="Basic and acidic residues" evidence="1">
    <location>
        <begin position="18"/>
        <end position="28"/>
    </location>
</feature>
<dbReference type="HOGENOM" id="CLU_052397_0_0_1"/>
<dbReference type="Gene3D" id="3.30.710.10">
    <property type="entry name" value="Potassium Channel Kv1.1, Chain A"/>
    <property type="match status" value="1"/>
</dbReference>
<organism evidence="3 4">
    <name type="scientific">Jaapia argillacea MUCL 33604</name>
    <dbReference type="NCBI Taxonomy" id="933084"/>
    <lineage>
        <taxon>Eukaryota</taxon>
        <taxon>Fungi</taxon>
        <taxon>Dikarya</taxon>
        <taxon>Basidiomycota</taxon>
        <taxon>Agaricomycotina</taxon>
        <taxon>Agaricomycetes</taxon>
        <taxon>Agaricomycetidae</taxon>
        <taxon>Jaapiales</taxon>
        <taxon>Jaapiaceae</taxon>
        <taxon>Jaapia</taxon>
    </lineage>
</organism>
<dbReference type="Proteomes" id="UP000027265">
    <property type="component" value="Unassembled WGS sequence"/>
</dbReference>